<protein>
    <recommendedName>
        <fullName evidence="3">DUF4283 domain-containing protein</fullName>
    </recommendedName>
</protein>
<organism evidence="1 2">
    <name type="scientific">Dendrobium thyrsiflorum</name>
    <name type="common">Pinecone-like raceme dendrobium</name>
    <name type="synonym">Orchid</name>
    <dbReference type="NCBI Taxonomy" id="117978"/>
    <lineage>
        <taxon>Eukaryota</taxon>
        <taxon>Viridiplantae</taxon>
        <taxon>Streptophyta</taxon>
        <taxon>Embryophyta</taxon>
        <taxon>Tracheophyta</taxon>
        <taxon>Spermatophyta</taxon>
        <taxon>Magnoliopsida</taxon>
        <taxon>Liliopsida</taxon>
        <taxon>Asparagales</taxon>
        <taxon>Orchidaceae</taxon>
        <taxon>Epidendroideae</taxon>
        <taxon>Malaxideae</taxon>
        <taxon>Dendrobiinae</taxon>
        <taxon>Dendrobium</taxon>
    </lineage>
</organism>
<dbReference type="PANTHER" id="PTHR31286">
    <property type="entry name" value="GLYCINE-RICH CELL WALL STRUCTURAL PROTEIN 1.8-LIKE"/>
    <property type="match status" value="1"/>
</dbReference>
<dbReference type="EMBL" id="JANQDX010000007">
    <property type="protein sequence ID" value="KAL0921564.1"/>
    <property type="molecule type" value="Genomic_DNA"/>
</dbReference>
<keyword evidence="2" id="KW-1185">Reference proteome</keyword>
<sequence length="455" mass="49802">MAVNRVDDPGFLENKFKSRSFRDALSGVSSSSEFPELKLSSCHGLPTLWISDEEMRDLAVPFEFALVGKFPGRRPSLEAIRKIFFLLKLSGNFSVTLLNSKNILVKFVNDLDYCRVFSHRSYFVSFLNLRPHLFTVRILFGLGSLFGRPLRTDNATSTGLRPSVARVLVELDVKKKYSNFVWIGSETLGYRQRVELEDFPSYCDRCKVLGHSNVECCVLSPSLANSSFPCEDGVVKAVGGNIALVDPVVVDLSGNSNEGVVPDVTSVPGNNVNVNGLKDSLVEDAQCIELLEPGDVGNPSVLFNLVEVHEDVVFNSGGGFKTSYFFSPAAVGEGGSEALVVDDIVDEGFRVEPDIVSAQTDNVDNLIDVPISVLSPTGFHKLVVSNIGVTCSGNSVWSEGYPSAGEGEGDLEEDNHDSLLDLYGLDVCKVTEKALSHGKKRCRRKSRRYSLFIYS</sequence>
<evidence type="ECO:0000313" key="2">
    <source>
        <dbReference type="Proteomes" id="UP001552299"/>
    </source>
</evidence>
<proteinExistence type="predicted"/>
<reference evidence="1 2" key="1">
    <citation type="journal article" date="2024" name="Plant Biotechnol. J.">
        <title>Dendrobium thyrsiflorum genome and its molecular insights into genes involved in important horticultural traits.</title>
        <authorList>
            <person name="Chen B."/>
            <person name="Wang J.Y."/>
            <person name="Zheng P.J."/>
            <person name="Li K.L."/>
            <person name="Liang Y.M."/>
            <person name="Chen X.F."/>
            <person name="Zhang C."/>
            <person name="Zhao X."/>
            <person name="He X."/>
            <person name="Zhang G.Q."/>
            <person name="Liu Z.J."/>
            <person name="Xu Q."/>
        </authorList>
    </citation>
    <scope>NUCLEOTIDE SEQUENCE [LARGE SCALE GENOMIC DNA]</scope>
    <source>
        <strain evidence="1">GZMU011</strain>
    </source>
</reference>
<dbReference type="Proteomes" id="UP001552299">
    <property type="component" value="Unassembled WGS sequence"/>
</dbReference>
<accession>A0ABD0V997</accession>
<name>A0ABD0V997_DENTH</name>
<dbReference type="InterPro" id="IPR040256">
    <property type="entry name" value="At4g02000-like"/>
</dbReference>
<evidence type="ECO:0008006" key="3">
    <source>
        <dbReference type="Google" id="ProtNLM"/>
    </source>
</evidence>
<dbReference type="AlphaFoldDB" id="A0ABD0V997"/>
<comment type="caution">
    <text evidence="1">The sequence shown here is derived from an EMBL/GenBank/DDBJ whole genome shotgun (WGS) entry which is preliminary data.</text>
</comment>
<dbReference type="PANTHER" id="PTHR31286:SF179">
    <property type="entry name" value="RNASE H TYPE-1 DOMAIN-CONTAINING PROTEIN"/>
    <property type="match status" value="1"/>
</dbReference>
<evidence type="ECO:0000313" key="1">
    <source>
        <dbReference type="EMBL" id="KAL0921564.1"/>
    </source>
</evidence>
<gene>
    <name evidence="1" type="ORF">M5K25_008649</name>
</gene>